<proteinExistence type="predicted"/>
<reference evidence="1" key="1">
    <citation type="submission" date="2023-11" db="EMBL/GenBank/DDBJ databases">
        <authorList>
            <person name="Poullet M."/>
        </authorList>
    </citation>
    <scope>NUCLEOTIDE SEQUENCE</scope>
    <source>
        <strain evidence="1">E1834</strain>
    </source>
</reference>
<sequence length="111" mass="11883">MLLSKLYKNENFLEPKSETISGVCHLSLISPFAISSFAISLPLPSSSLPSPSFAIISLAIIISPCHHLPFAIIISPSPSSLPSPASSLPSPWLPHKRVKPQKSQPTKESKG</sequence>
<accession>A0ACB1AQS7</accession>
<keyword evidence="2" id="KW-1185">Reference proteome</keyword>
<evidence type="ECO:0000313" key="2">
    <source>
        <dbReference type="Proteomes" id="UP001497535"/>
    </source>
</evidence>
<protein>
    <submittedName>
        <fullName evidence="1">Uncharacterized protein</fullName>
    </submittedName>
</protein>
<name>A0ACB1AQS7_MELEN</name>
<evidence type="ECO:0000313" key="1">
    <source>
        <dbReference type="EMBL" id="CAK5100303.1"/>
    </source>
</evidence>
<comment type="caution">
    <text evidence="1">The sequence shown here is derived from an EMBL/GenBank/DDBJ whole genome shotgun (WGS) entry which is preliminary data.</text>
</comment>
<dbReference type="Proteomes" id="UP001497535">
    <property type="component" value="Unassembled WGS sequence"/>
</dbReference>
<dbReference type="EMBL" id="CAVMJV010000107">
    <property type="protein sequence ID" value="CAK5100303.1"/>
    <property type="molecule type" value="Genomic_DNA"/>
</dbReference>
<gene>
    <name evidence="1" type="ORF">MENTE1834_LOCUS42031</name>
</gene>
<organism evidence="1 2">
    <name type="scientific">Meloidogyne enterolobii</name>
    <name type="common">Root-knot nematode worm</name>
    <name type="synonym">Meloidogyne mayaguensis</name>
    <dbReference type="NCBI Taxonomy" id="390850"/>
    <lineage>
        <taxon>Eukaryota</taxon>
        <taxon>Metazoa</taxon>
        <taxon>Ecdysozoa</taxon>
        <taxon>Nematoda</taxon>
        <taxon>Chromadorea</taxon>
        <taxon>Rhabditida</taxon>
        <taxon>Tylenchina</taxon>
        <taxon>Tylenchomorpha</taxon>
        <taxon>Tylenchoidea</taxon>
        <taxon>Meloidogynidae</taxon>
        <taxon>Meloidogyninae</taxon>
        <taxon>Meloidogyne</taxon>
    </lineage>
</organism>